<accession>A0A9X3HS56</accession>
<keyword evidence="1" id="KW-0732">Signal</keyword>
<dbReference type="RefSeq" id="WP_265687891.1">
    <property type="nucleotide sequence ID" value="NZ_JAKRRX010000061.1"/>
</dbReference>
<evidence type="ECO:0000256" key="1">
    <source>
        <dbReference type="SAM" id="SignalP"/>
    </source>
</evidence>
<sequence length="411" mass="44719">MRNIALLLLGLVTIPAHALTKVDLYRSEVVLEQEQKDADAKARIEGMKQVIVRASGDTDAINNEVIVKALNQSSQYVTQLSYGRSGESQTLQMGFSAPHIRSLLSQAQLPFWPENRANLLVWLVEDSNFDRNISWEHSGTPLLNAIKTSAEQRGLPLTLPVGDFDDISGIAVSDLWGGFVQPLSAASQRYPADAVLVVRAQGNNLRWTLYDQNPSTMQTSTKVPVTGSSSGQSAAADMVADLADYYAKKNAVVVASESSETVKAEFTMINDAADFFELENKLKALSSVASLDILKIQGSSVLFNVHLLASEEDFEQEVLRMGKVIKVEPQDVAVPVQLPETEQPPVPVNLPENAEPTTLPEVDTVESQTTDAQNVTVSTADGSVVNATEPLEVAETEPLEPVDTTLNFEWQ</sequence>
<evidence type="ECO:0000313" key="3">
    <source>
        <dbReference type="Proteomes" id="UP001155586"/>
    </source>
</evidence>
<dbReference type="AlphaFoldDB" id="A0A9X3HS56"/>
<dbReference type="Proteomes" id="UP001155586">
    <property type="component" value="Unassembled WGS sequence"/>
</dbReference>
<organism evidence="2 3">
    <name type="scientific">Vibrio paucivorans</name>
    <dbReference type="NCBI Taxonomy" id="2829489"/>
    <lineage>
        <taxon>Bacteria</taxon>
        <taxon>Pseudomonadati</taxon>
        <taxon>Pseudomonadota</taxon>
        <taxon>Gammaproteobacteria</taxon>
        <taxon>Vibrionales</taxon>
        <taxon>Vibrionaceae</taxon>
        <taxon>Vibrio</taxon>
    </lineage>
</organism>
<reference evidence="2" key="1">
    <citation type="submission" date="2022-02" db="EMBL/GenBank/DDBJ databases">
        <title>Vibrio sp. nov., a new bacterium isolated from Bohai sea, China.</title>
        <authorList>
            <person name="Yuan Y."/>
        </authorList>
    </citation>
    <scope>NUCLEOTIDE SEQUENCE</scope>
    <source>
        <strain evidence="2">DBSS07</strain>
    </source>
</reference>
<feature type="signal peptide" evidence="1">
    <location>
        <begin position="1"/>
        <end position="18"/>
    </location>
</feature>
<dbReference type="EMBL" id="JAKRRX010000061">
    <property type="protein sequence ID" value="MCW8334513.1"/>
    <property type="molecule type" value="Genomic_DNA"/>
</dbReference>
<proteinExistence type="predicted"/>
<evidence type="ECO:0000313" key="2">
    <source>
        <dbReference type="EMBL" id="MCW8334513.1"/>
    </source>
</evidence>
<protein>
    <submittedName>
        <fullName evidence="2">DUF2066 domain-containing protein</fullName>
    </submittedName>
</protein>
<name>A0A9X3HS56_9VIBR</name>
<keyword evidence="3" id="KW-1185">Reference proteome</keyword>
<feature type="chain" id="PRO_5040984401" evidence="1">
    <location>
        <begin position="19"/>
        <end position="411"/>
    </location>
</feature>
<comment type="caution">
    <text evidence="2">The sequence shown here is derived from an EMBL/GenBank/DDBJ whole genome shotgun (WGS) entry which is preliminary data.</text>
</comment>
<dbReference type="Pfam" id="PF09839">
    <property type="entry name" value="DUF2066"/>
    <property type="match status" value="1"/>
</dbReference>
<gene>
    <name evidence="2" type="ORF">MD483_11855</name>
</gene>
<dbReference type="InterPro" id="IPR018642">
    <property type="entry name" value="DUF2066"/>
</dbReference>